<keyword evidence="4" id="KW-0813">Transport</keyword>
<dbReference type="InterPro" id="IPR001094">
    <property type="entry name" value="Flavdoxin-like"/>
</dbReference>
<dbReference type="GO" id="GO:0016491">
    <property type="term" value="F:oxidoreductase activity"/>
    <property type="evidence" value="ECO:0007669"/>
    <property type="project" value="TreeGrafter"/>
</dbReference>
<gene>
    <name evidence="6" type="ORF">HR45_12320</name>
</gene>
<keyword evidence="3" id="KW-0288">FMN</keyword>
<comment type="caution">
    <text evidence="6">The sequence shown here is derived from an EMBL/GenBank/DDBJ whole genome shotgun (WGS) entry which is preliminary data.</text>
</comment>
<dbReference type="InterPro" id="IPR008254">
    <property type="entry name" value="Flavodoxin/NO_synth"/>
</dbReference>
<protein>
    <submittedName>
        <fullName evidence="6">Flavodoxin</fullName>
    </submittedName>
</protein>
<keyword evidence="2" id="KW-0285">Flavoprotein</keyword>
<proteinExistence type="predicted"/>
<evidence type="ECO:0000256" key="2">
    <source>
        <dbReference type="ARBA" id="ARBA00022630"/>
    </source>
</evidence>
<sequence>MKKISLVFGSVYGSAESVAETLYRELQNQGLSVQLHQPESLTGYVPNEEELLLLVSSTTGDGDLPENIVPWFVQMKDSAPYLPNLEYAVVALGDSSYDHFCGGGHQLDELFSELGAKRIGEVFEIDACETMEPENEALTWLKKWLKLLK</sequence>
<dbReference type="PRINTS" id="PR00369">
    <property type="entry name" value="FLAVODOXIN"/>
</dbReference>
<dbReference type="STRING" id="1515746.HR45_12320"/>
<dbReference type="PANTHER" id="PTHR19384:SF128">
    <property type="entry name" value="NADPH OXIDOREDUCTASE A"/>
    <property type="match status" value="1"/>
</dbReference>
<evidence type="ECO:0000313" key="7">
    <source>
        <dbReference type="Proteomes" id="UP000029264"/>
    </source>
</evidence>
<comment type="cofactor">
    <cofactor evidence="1">
        <name>FMN</name>
        <dbReference type="ChEBI" id="CHEBI:58210"/>
    </cofactor>
</comment>
<organism evidence="6 7">
    <name type="scientific">Shewanella mangrovi</name>
    <dbReference type="NCBI Taxonomy" id="1515746"/>
    <lineage>
        <taxon>Bacteria</taxon>
        <taxon>Pseudomonadati</taxon>
        <taxon>Pseudomonadota</taxon>
        <taxon>Gammaproteobacteria</taxon>
        <taxon>Alteromonadales</taxon>
        <taxon>Shewanellaceae</taxon>
        <taxon>Shewanella</taxon>
    </lineage>
</organism>
<evidence type="ECO:0000259" key="5">
    <source>
        <dbReference type="PROSITE" id="PS50902"/>
    </source>
</evidence>
<dbReference type="InterPro" id="IPR029039">
    <property type="entry name" value="Flavoprotein-like_sf"/>
</dbReference>
<dbReference type="NCBIfam" id="NF005989">
    <property type="entry name" value="PRK08105.1"/>
    <property type="match status" value="1"/>
</dbReference>
<dbReference type="Proteomes" id="UP000029264">
    <property type="component" value="Unassembled WGS sequence"/>
</dbReference>
<keyword evidence="4" id="KW-0249">Electron transport</keyword>
<dbReference type="GO" id="GO:0050660">
    <property type="term" value="F:flavin adenine dinucleotide binding"/>
    <property type="evidence" value="ECO:0007669"/>
    <property type="project" value="TreeGrafter"/>
</dbReference>
<reference evidence="6 7" key="1">
    <citation type="submission" date="2014-06" db="EMBL/GenBank/DDBJ databases">
        <title>Shewanella sp. YQH10.</title>
        <authorList>
            <person name="Liu Y."/>
            <person name="Zeng R."/>
        </authorList>
    </citation>
    <scope>NUCLEOTIDE SEQUENCE [LARGE SCALE GENOMIC DNA]</scope>
    <source>
        <strain evidence="6 7">YQH10</strain>
    </source>
</reference>
<dbReference type="EMBL" id="JPEO01000008">
    <property type="protein sequence ID" value="KFZ37190.1"/>
    <property type="molecule type" value="Genomic_DNA"/>
</dbReference>
<dbReference type="Pfam" id="PF00258">
    <property type="entry name" value="Flavodoxin_1"/>
    <property type="match status" value="1"/>
</dbReference>
<dbReference type="AlphaFoldDB" id="A0A094JB93"/>
<dbReference type="GO" id="GO:0010181">
    <property type="term" value="F:FMN binding"/>
    <property type="evidence" value="ECO:0007669"/>
    <property type="project" value="InterPro"/>
</dbReference>
<dbReference type="OrthoDB" id="359268at2"/>
<evidence type="ECO:0000256" key="4">
    <source>
        <dbReference type="ARBA" id="ARBA00022982"/>
    </source>
</evidence>
<evidence type="ECO:0000313" key="6">
    <source>
        <dbReference type="EMBL" id="KFZ37190.1"/>
    </source>
</evidence>
<name>A0A094JB93_9GAMM</name>
<evidence type="ECO:0000256" key="1">
    <source>
        <dbReference type="ARBA" id="ARBA00001917"/>
    </source>
</evidence>
<dbReference type="PROSITE" id="PS50902">
    <property type="entry name" value="FLAVODOXIN_LIKE"/>
    <property type="match status" value="1"/>
</dbReference>
<dbReference type="PANTHER" id="PTHR19384">
    <property type="entry name" value="NITRIC OXIDE SYNTHASE-RELATED"/>
    <property type="match status" value="1"/>
</dbReference>
<dbReference type="eggNOG" id="COG0369">
    <property type="taxonomic scope" value="Bacteria"/>
</dbReference>
<evidence type="ECO:0000256" key="3">
    <source>
        <dbReference type="ARBA" id="ARBA00022643"/>
    </source>
</evidence>
<accession>A0A094JB93</accession>
<dbReference type="RefSeq" id="WP_037443266.1">
    <property type="nucleotide sequence ID" value="NZ_JPEO01000008.1"/>
</dbReference>
<dbReference type="Gene3D" id="3.40.50.360">
    <property type="match status" value="1"/>
</dbReference>
<keyword evidence="7" id="KW-1185">Reference proteome</keyword>
<feature type="domain" description="Flavodoxin-like" evidence="5">
    <location>
        <begin position="4"/>
        <end position="145"/>
    </location>
</feature>
<dbReference type="SUPFAM" id="SSF52218">
    <property type="entry name" value="Flavoproteins"/>
    <property type="match status" value="1"/>
</dbReference>
<dbReference type="GO" id="GO:0005829">
    <property type="term" value="C:cytosol"/>
    <property type="evidence" value="ECO:0007669"/>
    <property type="project" value="TreeGrafter"/>
</dbReference>